<dbReference type="Proteomes" id="UP000800092">
    <property type="component" value="Unassembled WGS sequence"/>
</dbReference>
<evidence type="ECO:0000256" key="3">
    <source>
        <dbReference type="ARBA" id="ARBA00022679"/>
    </source>
</evidence>
<evidence type="ECO:0000256" key="6">
    <source>
        <dbReference type="ARBA" id="ARBA00022840"/>
    </source>
</evidence>
<dbReference type="GO" id="GO:0000245">
    <property type="term" value="P:spliceosomal complex assembly"/>
    <property type="evidence" value="ECO:0007669"/>
    <property type="project" value="TreeGrafter"/>
</dbReference>
<keyword evidence="6 9" id="KW-0067">ATP-binding</keyword>
<evidence type="ECO:0000256" key="5">
    <source>
        <dbReference type="ARBA" id="ARBA00022777"/>
    </source>
</evidence>
<dbReference type="SUPFAM" id="SSF56112">
    <property type="entry name" value="Protein kinase-like (PK-like)"/>
    <property type="match status" value="1"/>
</dbReference>
<keyword evidence="13" id="KW-1185">Reference proteome</keyword>
<keyword evidence="4 9" id="KW-0547">Nucleotide-binding</keyword>
<keyword evidence="2 10" id="KW-0723">Serine/threonine-protein kinase</keyword>
<feature type="domain" description="Protein kinase" evidence="11">
    <location>
        <begin position="62"/>
        <end position="416"/>
    </location>
</feature>
<comment type="similarity">
    <text evidence="10">Belongs to the protein kinase superfamily.</text>
</comment>
<dbReference type="PANTHER" id="PTHR47634">
    <property type="entry name" value="PROTEIN KINASE DOMAIN-CONTAINING PROTEIN-RELATED"/>
    <property type="match status" value="1"/>
</dbReference>
<dbReference type="SMART" id="SM00220">
    <property type="entry name" value="S_TKc"/>
    <property type="match status" value="1"/>
</dbReference>
<dbReference type="InterPro" id="IPR011009">
    <property type="entry name" value="Kinase-like_dom_sf"/>
</dbReference>
<dbReference type="Gene3D" id="1.10.510.10">
    <property type="entry name" value="Transferase(Phosphotransferase) domain 1"/>
    <property type="match status" value="1"/>
</dbReference>
<dbReference type="GO" id="GO:0004674">
    <property type="term" value="F:protein serine/threonine kinase activity"/>
    <property type="evidence" value="ECO:0007669"/>
    <property type="project" value="UniProtKB-KW"/>
</dbReference>
<dbReference type="InterPro" id="IPR017441">
    <property type="entry name" value="Protein_kinase_ATP_BS"/>
</dbReference>
<dbReference type="EMBL" id="ML991824">
    <property type="protein sequence ID" value="KAF2231616.1"/>
    <property type="molecule type" value="Genomic_DNA"/>
</dbReference>
<evidence type="ECO:0000313" key="13">
    <source>
        <dbReference type="Proteomes" id="UP000800092"/>
    </source>
</evidence>
<evidence type="ECO:0000256" key="1">
    <source>
        <dbReference type="ARBA" id="ARBA00012513"/>
    </source>
</evidence>
<keyword evidence="5 12" id="KW-0418">Kinase</keyword>
<evidence type="ECO:0000259" key="11">
    <source>
        <dbReference type="PROSITE" id="PS50011"/>
    </source>
</evidence>
<dbReference type="AlphaFoldDB" id="A0A6A6H0L2"/>
<protein>
    <recommendedName>
        <fullName evidence="1">non-specific serine/threonine protein kinase</fullName>
        <ecNumber evidence="1">2.7.11.1</ecNumber>
    </recommendedName>
</protein>
<dbReference type="PROSITE" id="PS50011">
    <property type="entry name" value="PROTEIN_KINASE_DOM"/>
    <property type="match status" value="1"/>
</dbReference>
<dbReference type="Gene3D" id="3.30.200.20">
    <property type="entry name" value="Phosphorylase Kinase, domain 1"/>
    <property type="match status" value="1"/>
</dbReference>
<evidence type="ECO:0000256" key="7">
    <source>
        <dbReference type="ARBA" id="ARBA00047899"/>
    </source>
</evidence>
<dbReference type="PANTHER" id="PTHR47634:SF9">
    <property type="entry name" value="PROTEIN KINASE DOMAIN-CONTAINING PROTEIN-RELATED"/>
    <property type="match status" value="1"/>
</dbReference>
<dbReference type="PROSITE" id="PS00107">
    <property type="entry name" value="PROTEIN_KINASE_ATP"/>
    <property type="match status" value="1"/>
</dbReference>
<dbReference type="GO" id="GO:0050684">
    <property type="term" value="P:regulation of mRNA processing"/>
    <property type="evidence" value="ECO:0007669"/>
    <property type="project" value="TreeGrafter"/>
</dbReference>
<gene>
    <name evidence="12" type="ORF">EV356DRAFT_518335</name>
</gene>
<accession>A0A6A6H0L2</accession>
<feature type="binding site" evidence="9">
    <location>
        <position position="96"/>
    </location>
    <ligand>
        <name>ATP</name>
        <dbReference type="ChEBI" id="CHEBI:30616"/>
    </ligand>
</feature>
<dbReference type="InterPro" id="IPR000719">
    <property type="entry name" value="Prot_kinase_dom"/>
</dbReference>
<dbReference type="EC" id="2.7.11.1" evidence="1"/>
<dbReference type="OrthoDB" id="5979581at2759"/>
<proteinExistence type="inferred from homology"/>
<keyword evidence="3" id="KW-0808">Transferase</keyword>
<dbReference type="GO" id="GO:0005524">
    <property type="term" value="F:ATP binding"/>
    <property type="evidence" value="ECO:0007669"/>
    <property type="project" value="UniProtKB-UniRule"/>
</dbReference>
<evidence type="ECO:0000256" key="8">
    <source>
        <dbReference type="ARBA" id="ARBA00048679"/>
    </source>
</evidence>
<dbReference type="Pfam" id="PF00069">
    <property type="entry name" value="Pkinase"/>
    <property type="match status" value="2"/>
</dbReference>
<evidence type="ECO:0000256" key="2">
    <source>
        <dbReference type="ARBA" id="ARBA00022527"/>
    </source>
</evidence>
<dbReference type="InterPro" id="IPR008271">
    <property type="entry name" value="Ser/Thr_kinase_AS"/>
</dbReference>
<dbReference type="InterPro" id="IPR051334">
    <property type="entry name" value="SRPK"/>
</dbReference>
<evidence type="ECO:0000256" key="4">
    <source>
        <dbReference type="ARBA" id="ARBA00022741"/>
    </source>
</evidence>
<reference evidence="12" key="1">
    <citation type="journal article" date="2020" name="Stud. Mycol.">
        <title>101 Dothideomycetes genomes: a test case for predicting lifestyles and emergence of pathogens.</title>
        <authorList>
            <person name="Haridas S."/>
            <person name="Albert R."/>
            <person name="Binder M."/>
            <person name="Bloem J."/>
            <person name="Labutti K."/>
            <person name="Salamov A."/>
            <person name="Andreopoulos B."/>
            <person name="Baker S."/>
            <person name="Barry K."/>
            <person name="Bills G."/>
            <person name="Bluhm B."/>
            <person name="Cannon C."/>
            <person name="Castanera R."/>
            <person name="Culley D."/>
            <person name="Daum C."/>
            <person name="Ezra D."/>
            <person name="Gonzalez J."/>
            <person name="Henrissat B."/>
            <person name="Kuo A."/>
            <person name="Liang C."/>
            <person name="Lipzen A."/>
            <person name="Lutzoni F."/>
            <person name="Magnuson J."/>
            <person name="Mondo S."/>
            <person name="Nolan M."/>
            <person name="Ohm R."/>
            <person name="Pangilinan J."/>
            <person name="Park H.-J."/>
            <person name="Ramirez L."/>
            <person name="Alfaro M."/>
            <person name="Sun H."/>
            <person name="Tritt A."/>
            <person name="Yoshinaga Y."/>
            <person name="Zwiers L.-H."/>
            <person name="Turgeon B."/>
            <person name="Goodwin S."/>
            <person name="Spatafora J."/>
            <person name="Crous P."/>
            <person name="Grigoriev I."/>
        </authorList>
    </citation>
    <scope>NUCLEOTIDE SEQUENCE</scope>
    <source>
        <strain evidence="12">Tuck. ex Michener</strain>
    </source>
</reference>
<evidence type="ECO:0000256" key="9">
    <source>
        <dbReference type="PROSITE-ProRule" id="PRU10141"/>
    </source>
</evidence>
<name>A0A6A6H0L2_VIRVR</name>
<dbReference type="PROSITE" id="PS00108">
    <property type="entry name" value="PROTEIN_KINASE_ST"/>
    <property type="match status" value="1"/>
</dbReference>
<sequence length="420" mass="47790">MSLSSISRIFARKLFRPIPRTAPTTSATLLTSDKAIEEEMAPCYQPKLFYPVQIYEILNNRYQVAAKLGWGTSSTVWLAQDLNRWRWLPPKYVVVKVLRNDYTNEDATDTELRITKHVTESSPQHRGRCFVRTLLDSFDLSGPSGTHVCMVFEPLLEPLWLLQQRFQGNVIPSNVLKVVSKMIIEGLSFLHTECHIIHTDLKPDNTLMGLRDQAVLHTVAQDEAESPLPQKKLEDRTIYLSRNYFGVPAEGLGVPVITDLGLAVRGDERRFYDHLIQPDQYCAPEVILAGGWSYSADLWNLAALLWDLLEGRGPFDTAQTGMPTFSNERHLANMIALLGAPPLDVLKQGKKSSKYFDNEGRFKFPELIPKERGLANSLSHIEGDDKMLFLEFISKMLRWRPAERGTIESLRVDPWLPKLD</sequence>
<dbReference type="FunFam" id="3.30.200.20:FF:000786">
    <property type="entry name" value="Protein kinase domain protein"/>
    <property type="match status" value="1"/>
</dbReference>
<organism evidence="12 13">
    <name type="scientific">Viridothelium virens</name>
    <name type="common">Speckled blister lichen</name>
    <name type="synonym">Trypethelium virens</name>
    <dbReference type="NCBI Taxonomy" id="1048519"/>
    <lineage>
        <taxon>Eukaryota</taxon>
        <taxon>Fungi</taxon>
        <taxon>Dikarya</taxon>
        <taxon>Ascomycota</taxon>
        <taxon>Pezizomycotina</taxon>
        <taxon>Dothideomycetes</taxon>
        <taxon>Dothideomycetes incertae sedis</taxon>
        <taxon>Trypetheliales</taxon>
        <taxon>Trypetheliaceae</taxon>
        <taxon>Viridothelium</taxon>
    </lineage>
</organism>
<comment type="catalytic activity">
    <reaction evidence="7">
        <text>L-threonyl-[protein] + ATP = O-phospho-L-threonyl-[protein] + ADP + H(+)</text>
        <dbReference type="Rhea" id="RHEA:46608"/>
        <dbReference type="Rhea" id="RHEA-COMP:11060"/>
        <dbReference type="Rhea" id="RHEA-COMP:11605"/>
        <dbReference type="ChEBI" id="CHEBI:15378"/>
        <dbReference type="ChEBI" id="CHEBI:30013"/>
        <dbReference type="ChEBI" id="CHEBI:30616"/>
        <dbReference type="ChEBI" id="CHEBI:61977"/>
        <dbReference type="ChEBI" id="CHEBI:456216"/>
        <dbReference type="EC" id="2.7.11.1"/>
    </reaction>
</comment>
<evidence type="ECO:0000256" key="10">
    <source>
        <dbReference type="RuleBase" id="RU000304"/>
    </source>
</evidence>
<evidence type="ECO:0000313" key="12">
    <source>
        <dbReference type="EMBL" id="KAF2231616.1"/>
    </source>
</evidence>
<comment type="catalytic activity">
    <reaction evidence="8">
        <text>L-seryl-[protein] + ATP = O-phospho-L-seryl-[protein] + ADP + H(+)</text>
        <dbReference type="Rhea" id="RHEA:17989"/>
        <dbReference type="Rhea" id="RHEA-COMP:9863"/>
        <dbReference type="Rhea" id="RHEA-COMP:11604"/>
        <dbReference type="ChEBI" id="CHEBI:15378"/>
        <dbReference type="ChEBI" id="CHEBI:29999"/>
        <dbReference type="ChEBI" id="CHEBI:30616"/>
        <dbReference type="ChEBI" id="CHEBI:83421"/>
        <dbReference type="ChEBI" id="CHEBI:456216"/>
        <dbReference type="EC" id="2.7.11.1"/>
    </reaction>
</comment>